<dbReference type="GO" id="GO:0140824">
    <property type="term" value="F:thioredoxin-dependent peroxiredoxin activity"/>
    <property type="evidence" value="ECO:0007669"/>
    <property type="project" value="UniProtKB-EC"/>
</dbReference>
<organism evidence="11 12">
    <name type="scientific">Acetobacter thailandicus</name>
    <dbReference type="NCBI Taxonomy" id="1502842"/>
    <lineage>
        <taxon>Bacteria</taxon>
        <taxon>Pseudomonadati</taxon>
        <taxon>Pseudomonadota</taxon>
        <taxon>Alphaproteobacteria</taxon>
        <taxon>Acetobacterales</taxon>
        <taxon>Acetobacteraceae</taxon>
        <taxon>Acetobacter</taxon>
    </lineage>
</organism>
<dbReference type="PROSITE" id="PS51352">
    <property type="entry name" value="THIOREDOXIN_2"/>
    <property type="match status" value="1"/>
</dbReference>
<accession>A0ABT3QDQ0</accession>
<dbReference type="InterPro" id="IPR036249">
    <property type="entry name" value="Thioredoxin-like_sf"/>
</dbReference>
<dbReference type="Proteomes" id="UP001301152">
    <property type="component" value="Unassembled WGS sequence"/>
</dbReference>
<evidence type="ECO:0000313" key="12">
    <source>
        <dbReference type="Proteomes" id="UP001301152"/>
    </source>
</evidence>
<evidence type="ECO:0000256" key="2">
    <source>
        <dbReference type="ARBA" id="ARBA00013021"/>
    </source>
</evidence>
<dbReference type="PANTHER" id="PTHR10681">
    <property type="entry name" value="THIOREDOXIN PEROXIDASE"/>
    <property type="match status" value="1"/>
</dbReference>
<reference evidence="11 12" key="1">
    <citation type="submission" date="2022-11" db="EMBL/GenBank/DDBJ databases">
        <title>Genome sequencing of Acetobacter type strain.</title>
        <authorList>
            <person name="Heo J."/>
            <person name="Lee D."/>
            <person name="Han B.-H."/>
            <person name="Hong S.-B."/>
            <person name="Kwon S.-W."/>
        </authorList>
    </citation>
    <scope>NUCLEOTIDE SEQUENCE [LARGE SCALE GENOMIC DNA]</scope>
    <source>
        <strain evidence="11 12">KACC 21253</strain>
    </source>
</reference>
<dbReference type="Pfam" id="PF00578">
    <property type="entry name" value="AhpC-TSA"/>
    <property type="match status" value="1"/>
</dbReference>
<dbReference type="SUPFAM" id="SSF52833">
    <property type="entry name" value="Thioredoxin-like"/>
    <property type="match status" value="1"/>
</dbReference>
<keyword evidence="7" id="KW-0676">Redox-active center</keyword>
<proteinExistence type="predicted"/>
<dbReference type="InterPro" id="IPR024706">
    <property type="entry name" value="Peroxiredoxin_AhpC-typ"/>
</dbReference>
<keyword evidence="4 11" id="KW-0575">Peroxidase</keyword>
<evidence type="ECO:0000259" key="10">
    <source>
        <dbReference type="PROSITE" id="PS51352"/>
    </source>
</evidence>
<comment type="caution">
    <text evidence="11">The sequence shown here is derived from an EMBL/GenBank/DDBJ whole genome shotgun (WGS) entry which is preliminary data.</text>
</comment>
<dbReference type="EC" id="1.11.1.26" evidence="2"/>
<evidence type="ECO:0000313" key="11">
    <source>
        <dbReference type="EMBL" id="MCX2563400.1"/>
    </source>
</evidence>
<dbReference type="EMBL" id="JAPIUZ010000002">
    <property type="protein sequence ID" value="MCX2563400.1"/>
    <property type="molecule type" value="Genomic_DNA"/>
</dbReference>
<dbReference type="PANTHER" id="PTHR10681:SF121">
    <property type="entry name" value="ALKYL HYDROPEROXIDE REDUCTASE C"/>
    <property type="match status" value="1"/>
</dbReference>
<evidence type="ECO:0000256" key="1">
    <source>
        <dbReference type="ARBA" id="ARBA00011654"/>
    </source>
</evidence>
<comment type="catalytic activity">
    <reaction evidence="9">
        <text>a hydroperoxide + NADH + H(+) = an alcohol + NAD(+) + H2O</text>
        <dbReference type="Rhea" id="RHEA:62628"/>
        <dbReference type="ChEBI" id="CHEBI:15377"/>
        <dbReference type="ChEBI" id="CHEBI:15378"/>
        <dbReference type="ChEBI" id="CHEBI:30879"/>
        <dbReference type="ChEBI" id="CHEBI:35924"/>
        <dbReference type="ChEBI" id="CHEBI:57540"/>
        <dbReference type="ChEBI" id="CHEBI:57945"/>
        <dbReference type="EC" id="1.11.1.26"/>
    </reaction>
</comment>
<evidence type="ECO:0000256" key="8">
    <source>
        <dbReference type="ARBA" id="ARBA00032077"/>
    </source>
</evidence>
<gene>
    <name evidence="11" type="ORF">OQ497_05405</name>
</gene>
<evidence type="ECO:0000256" key="3">
    <source>
        <dbReference type="ARBA" id="ARBA00017462"/>
    </source>
</evidence>
<dbReference type="InterPro" id="IPR000866">
    <property type="entry name" value="AhpC/TSA"/>
</dbReference>
<dbReference type="NCBIfam" id="NF009668">
    <property type="entry name" value="PRK13189.1"/>
    <property type="match status" value="1"/>
</dbReference>
<dbReference type="InterPro" id="IPR013766">
    <property type="entry name" value="Thioredoxin_domain"/>
</dbReference>
<dbReference type="PIRSF" id="PIRSF000239">
    <property type="entry name" value="AHPC"/>
    <property type="match status" value="1"/>
</dbReference>
<comment type="subunit">
    <text evidence="1">Homodimer; disulfide-linked, upon oxidation. 5 homodimers assemble to form a ring-like decamer.</text>
</comment>
<name>A0ABT3QDQ0_9PROT</name>
<evidence type="ECO:0000256" key="4">
    <source>
        <dbReference type="ARBA" id="ARBA00022559"/>
    </source>
</evidence>
<dbReference type="Gene3D" id="3.40.30.10">
    <property type="entry name" value="Glutaredoxin"/>
    <property type="match status" value="1"/>
</dbReference>
<evidence type="ECO:0000256" key="9">
    <source>
        <dbReference type="ARBA" id="ARBA00047572"/>
    </source>
</evidence>
<feature type="domain" description="Thioredoxin" evidence="10">
    <location>
        <begin position="18"/>
        <end position="173"/>
    </location>
</feature>
<evidence type="ECO:0000256" key="6">
    <source>
        <dbReference type="ARBA" id="ARBA00023002"/>
    </source>
</evidence>
<dbReference type="RefSeq" id="WP_086635207.1">
    <property type="nucleotide sequence ID" value="NZ_JAERKY010000005.1"/>
</dbReference>
<sequence length="219" mass="24244">MNDSLQDTCPLYHSGSSLRIGELAPDFVARTNHGQLTLSALRGKWVMLFAHPADFTPVCTSEFITLARMTPQFSALNCVLLGVSVDSLPSHIAWVESIRERFGVEIPFPIIEDPSMAIARAYGMLDSSSQNSVTVRAVYMIDPDGVVQAMTWYPYAVGRCVQEMLRLLQALQRVAGGDALTPEGWQPGDDVLQPQVQVQQEITAIGPEWFMKMEGEQKK</sequence>
<evidence type="ECO:0000256" key="5">
    <source>
        <dbReference type="ARBA" id="ARBA00022862"/>
    </source>
</evidence>
<protein>
    <recommendedName>
        <fullName evidence="3">Alkyl hydroperoxide reductase C</fullName>
        <ecNumber evidence="2">1.11.1.26</ecNumber>
    </recommendedName>
    <alternativeName>
        <fullName evidence="8">Peroxiredoxin</fullName>
    </alternativeName>
</protein>
<keyword evidence="6 11" id="KW-0560">Oxidoreductase</keyword>
<dbReference type="InterPro" id="IPR050217">
    <property type="entry name" value="Peroxiredoxin"/>
</dbReference>
<keyword evidence="5" id="KW-0049">Antioxidant</keyword>
<keyword evidence="12" id="KW-1185">Reference proteome</keyword>
<evidence type="ECO:0000256" key="7">
    <source>
        <dbReference type="ARBA" id="ARBA00023284"/>
    </source>
</evidence>